<protein>
    <recommendedName>
        <fullName evidence="13">Cathepsin O</fullName>
    </recommendedName>
</protein>
<dbReference type="GO" id="GO:0008234">
    <property type="term" value="F:cysteine-type peptidase activity"/>
    <property type="evidence" value="ECO:0007669"/>
    <property type="project" value="UniProtKB-KW"/>
</dbReference>
<dbReference type="InterPro" id="IPR039417">
    <property type="entry name" value="Peptidase_C1A_papain-like"/>
</dbReference>
<evidence type="ECO:0000259" key="9">
    <source>
        <dbReference type="SMART" id="SM00645"/>
    </source>
</evidence>
<evidence type="ECO:0000313" key="11">
    <source>
        <dbReference type="EMBL" id="KAJ8728731.1"/>
    </source>
</evidence>
<dbReference type="PANTHER" id="PTHR12411">
    <property type="entry name" value="CYSTEINE PROTEASE FAMILY C1-RELATED"/>
    <property type="match status" value="1"/>
</dbReference>
<dbReference type="PRINTS" id="PR00705">
    <property type="entry name" value="PAPAIN"/>
</dbReference>
<feature type="domain" description="Cathepsin propeptide inhibitor" evidence="10">
    <location>
        <begin position="38"/>
        <end position="99"/>
    </location>
</feature>
<feature type="domain" description="Peptidase C1A papain C-terminal" evidence="9">
    <location>
        <begin position="158"/>
        <end position="372"/>
    </location>
</feature>
<evidence type="ECO:0000256" key="4">
    <source>
        <dbReference type="ARBA" id="ARBA00022807"/>
    </source>
</evidence>
<comment type="caution">
    <text evidence="11">The sequence shown here is derived from an EMBL/GenBank/DDBJ whole genome shotgun (WGS) entry which is preliminary data.</text>
</comment>
<keyword evidence="3" id="KW-0378">Hydrolase</keyword>
<dbReference type="EMBL" id="JARGEI010000007">
    <property type="protein sequence ID" value="KAJ8728731.1"/>
    <property type="molecule type" value="Genomic_DNA"/>
</dbReference>
<gene>
    <name evidence="11" type="ORF">PYW07_006427</name>
</gene>
<dbReference type="SMART" id="SM00645">
    <property type="entry name" value="Pept_C1"/>
    <property type="match status" value="1"/>
</dbReference>
<dbReference type="AlphaFoldDB" id="A0AAD7YUH5"/>
<dbReference type="PROSITE" id="PS00139">
    <property type="entry name" value="THIOL_PROTEASE_CYS"/>
    <property type="match status" value="1"/>
</dbReference>
<dbReference type="InterPro" id="IPR013201">
    <property type="entry name" value="Prot_inhib_I29"/>
</dbReference>
<evidence type="ECO:0000256" key="6">
    <source>
        <dbReference type="ARBA" id="ARBA00023157"/>
    </source>
</evidence>
<dbReference type="Pfam" id="PF08246">
    <property type="entry name" value="Inhibitor_I29"/>
    <property type="match status" value="1"/>
</dbReference>
<proteinExistence type="inferred from homology"/>
<keyword evidence="5" id="KW-0865">Zymogen</keyword>
<feature type="region of interest" description="Disordered" evidence="7">
    <location>
        <begin position="110"/>
        <end position="138"/>
    </location>
</feature>
<evidence type="ECO:0000256" key="8">
    <source>
        <dbReference type="SAM" id="SignalP"/>
    </source>
</evidence>
<keyword evidence="4" id="KW-0788">Thiol protease</keyword>
<keyword evidence="8" id="KW-0732">Signal</keyword>
<keyword evidence="2" id="KW-0645">Protease</keyword>
<dbReference type="CDD" id="cd02248">
    <property type="entry name" value="Peptidase_C1A"/>
    <property type="match status" value="1"/>
</dbReference>
<dbReference type="SMART" id="SM00848">
    <property type="entry name" value="Inhibitor_I29"/>
    <property type="match status" value="1"/>
</dbReference>
<evidence type="ECO:0000256" key="7">
    <source>
        <dbReference type="SAM" id="MobiDB-lite"/>
    </source>
</evidence>
<dbReference type="InterPro" id="IPR025660">
    <property type="entry name" value="Pept_his_AS"/>
</dbReference>
<evidence type="ECO:0000256" key="5">
    <source>
        <dbReference type="ARBA" id="ARBA00023145"/>
    </source>
</evidence>
<organism evidence="11 12">
    <name type="scientific">Mythimna separata</name>
    <name type="common">Oriental armyworm</name>
    <name type="synonym">Pseudaletia separata</name>
    <dbReference type="NCBI Taxonomy" id="271217"/>
    <lineage>
        <taxon>Eukaryota</taxon>
        <taxon>Metazoa</taxon>
        <taxon>Ecdysozoa</taxon>
        <taxon>Arthropoda</taxon>
        <taxon>Hexapoda</taxon>
        <taxon>Insecta</taxon>
        <taxon>Pterygota</taxon>
        <taxon>Neoptera</taxon>
        <taxon>Endopterygota</taxon>
        <taxon>Lepidoptera</taxon>
        <taxon>Glossata</taxon>
        <taxon>Ditrysia</taxon>
        <taxon>Noctuoidea</taxon>
        <taxon>Noctuidae</taxon>
        <taxon>Noctuinae</taxon>
        <taxon>Hadenini</taxon>
        <taxon>Mythimna</taxon>
    </lineage>
</organism>
<evidence type="ECO:0000259" key="10">
    <source>
        <dbReference type="SMART" id="SM00848"/>
    </source>
</evidence>
<accession>A0AAD7YUH5</accession>
<dbReference type="PROSITE" id="PS00639">
    <property type="entry name" value="THIOL_PROTEASE_HIS"/>
    <property type="match status" value="1"/>
</dbReference>
<dbReference type="InterPro" id="IPR000169">
    <property type="entry name" value="Pept_cys_AS"/>
</dbReference>
<keyword evidence="6" id="KW-1015">Disulfide bond</keyword>
<feature type="signal peptide" evidence="8">
    <location>
        <begin position="1"/>
        <end position="20"/>
    </location>
</feature>
<evidence type="ECO:0000256" key="2">
    <source>
        <dbReference type="ARBA" id="ARBA00022670"/>
    </source>
</evidence>
<feature type="chain" id="PRO_5041939906" description="Cathepsin O" evidence="8">
    <location>
        <begin position="21"/>
        <end position="374"/>
    </location>
</feature>
<evidence type="ECO:0008006" key="13">
    <source>
        <dbReference type="Google" id="ProtNLM"/>
    </source>
</evidence>
<dbReference type="Proteomes" id="UP001231518">
    <property type="component" value="Chromosome 19"/>
</dbReference>
<dbReference type="InterPro" id="IPR038765">
    <property type="entry name" value="Papain-like_cys_pep_sf"/>
</dbReference>
<feature type="compositionally biased region" description="Basic and acidic residues" evidence="7">
    <location>
        <begin position="121"/>
        <end position="138"/>
    </location>
</feature>
<comment type="similarity">
    <text evidence="1">Belongs to the peptidase C1 family.</text>
</comment>
<evidence type="ECO:0000256" key="1">
    <source>
        <dbReference type="ARBA" id="ARBA00008455"/>
    </source>
</evidence>
<dbReference type="SUPFAM" id="SSF54001">
    <property type="entry name" value="Cysteine proteinases"/>
    <property type="match status" value="1"/>
</dbReference>
<evidence type="ECO:0000256" key="3">
    <source>
        <dbReference type="ARBA" id="ARBA00022801"/>
    </source>
</evidence>
<evidence type="ECO:0000313" key="12">
    <source>
        <dbReference type="Proteomes" id="UP001231518"/>
    </source>
</evidence>
<dbReference type="GO" id="GO:0006508">
    <property type="term" value="P:proteolysis"/>
    <property type="evidence" value="ECO:0007669"/>
    <property type="project" value="UniProtKB-KW"/>
</dbReference>
<dbReference type="Gene3D" id="3.90.70.10">
    <property type="entry name" value="Cysteine proteinases"/>
    <property type="match status" value="1"/>
</dbReference>
<name>A0AAD7YUH5_MYTSE</name>
<reference evidence="11" key="1">
    <citation type="submission" date="2023-03" db="EMBL/GenBank/DDBJ databases">
        <title>Chromosome-level genomes of two armyworms, Mythimna separata and Mythimna loreyi, provide insights into the biosynthesis and reception of sex pheromones.</title>
        <authorList>
            <person name="Zhao H."/>
        </authorList>
    </citation>
    <scope>NUCLEOTIDE SEQUENCE</scope>
    <source>
        <strain evidence="11">BeijingLab</strain>
        <tissue evidence="11">Pupa</tissue>
    </source>
</reference>
<sequence length="374" mass="41246">MSKWWNWVLAFALFCLLFVAIPISLTREKSVEELKPMFDDYLAKFNKSYPNPDEYTARLQHFVASVREIEKLNAASRGPDHVKAKYGLTKLSDMSKTEFKELHLSDEKIPKPVDSYSRRNNRNDRHARDAKDGHKDADCANEPHDNIYIIIRKKRAVLPLQVDWRTKGVISPVQDQGLCGACWAFSTVGTIEAMSAIKTGKLDKLSVQEAIDCAGLGNSGCAGGDICLLLDWLTMTDSVVEKETEYPLRNTDGVCRVKKNSTGVKVSSFTCDEFVGAEDKILSALATHGPVTVAVNALTWQNYLGGVIQFHCGGSPMELNHAVQLVGYDLSADVPYYIAKNSWGKDFGNGGYLNLAIGTNICGLANEVASVDVK</sequence>
<dbReference type="InterPro" id="IPR000668">
    <property type="entry name" value="Peptidase_C1A_C"/>
</dbReference>
<dbReference type="Pfam" id="PF00112">
    <property type="entry name" value="Peptidase_C1"/>
    <property type="match status" value="1"/>
</dbReference>
<keyword evidence="12" id="KW-1185">Reference proteome</keyword>
<dbReference type="InterPro" id="IPR013128">
    <property type="entry name" value="Peptidase_C1A"/>
</dbReference>